<proteinExistence type="predicted"/>
<protein>
    <submittedName>
        <fullName evidence="1">Gliding motility-associated C-terminal domain-containing protein</fullName>
    </submittedName>
</protein>
<organism evidence="1 2">
    <name type="scientific">Capnocytophaga bilenii</name>
    <dbReference type="NCBI Taxonomy" id="2819369"/>
    <lineage>
        <taxon>Bacteria</taxon>
        <taxon>Pseudomonadati</taxon>
        <taxon>Bacteroidota</taxon>
        <taxon>Flavobacteriia</taxon>
        <taxon>Flavobacteriales</taxon>
        <taxon>Flavobacteriaceae</taxon>
        <taxon>Capnocytophaga</taxon>
    </lineage>
</organism>
<evidence type="ECO:0000313" key="2">
    <source>
        <dbReference type="Proteomes" id="UP000681610"/>
    </source>
</evidence>
<dbReference type="InterPro" id="IPR013783">
    <property type="entry name" value="Ig-like_fold"/>
</dbReference>
<reference evidence="1 2" key="1">
    <citation type="submission" date="2021-03" db="EMBL/GenBank/DDBJ databases">
        <title>Isolation and description of Capnocytophaga bilenii sp. nov., a novel Capnocytophaga species, isolated from a gingivitis subject.</title>
        <authorList>
            <person name="Antezack A."/>
            <person name="Monnet-Corti V."/>
            <person name="La Scola B."/>
        </authorList>
    </citation>
    <scope>NUCLEOTIDE SEQUENCE [LARGE SCALE GENOMIC DNA]</scope>
    <source>
        <strain evidence="1 2">Marseille-Q4570</strain>
    </source>
</reference>
<name>A0ABS3PYL9_9FLAO</name>
<dbReference type="InterPro" id="IPR036179">
    <property type="entry name" value="Ig-like_dom_sf"/>
</dbReference>
<dbReference type="Proteomes" id="UP000681610">
    <property type="component" value="Unassembled WGS sequence"/>
</dbReference>
<keyword evidence="2" id="KW-1185">Reference proteome</keyword>
<accession>A0ABS3PYL9</accession>
<sequence length="1080" mass="117722">MFLNYTKEKMRVKNYVTYFLVLFCCFSVLGVAYGQTQGTLKSVKLGFSKYACPRATFNSFKVTIAWQPPFPNGDNQYIIELSDANGDFTNAVELQRVKNKNGRSEVVTNIQFPTTTQGKKFKLRVRSTSPAQEKVAQWEIPLPNGQKETGEEFEVHFQDVTSIFTISPAAVTLCPGHTQAIKVSALPGGKTPTNYRYKWYKMKDPGAPGNDTLLASDAGTTYTVTTAGKYYAIIDYGECSGAVNARSNNATVDVSGNQVVTLTTSSAAVCTTESFTLTATPANSSSKYTWFYNGTKVGETQGDNNYSFTAPNNKAGKYYVQMGSGGSCDVRSNEIEITRKDNVQATLLSSGGGVLMPGKTRLFTVSTTAQAPTYKWFKDGTEIAGVTAATYSATTAGKYKVEVTQTGSCPVTITTNEIDLTQPTNFKVSVKHKSAYQDCTYDRMTLTIDKITAQVGSQELSVDPSDYSFFTFQWEGNTTGSYANVGTNTTEITLSSAAENGKYRVKTTAPNYTSIPTSNELNIKLKDANALKINGGASSLEYCSDTATLTITTGANSNTIYTWFKDNVQVAQGKGKTEYVANSSGVFYANMAANAGGCPATSAAIVVKKNTVTAHWVDTNDHEIYYNGKTNVLQVSHNMVTPTIEWKKNGVVIPGETSARLTISSAPVGVDIYQVKLTDTGGCGTEITLTPVYFETIADIKSIRVGTLATTNCETRTQTTLEVQQIVTKSSAGNEIVIKRADFQYFNFQWTKDGNNIAGETRSQLVVNRSGNSDSARYAVRVTYNTSIIKVSDSKIIAFTPIPDFEISTSEGTKGRAYLCTGGSLTLTVAATSFNPTSSAADSFSYKWYKVTSANYRSDTPINSELPTAIVSATGEYYLEINNGGCPKRAHIKIENYRTGNLKIVQYSATGNRGKEITQHSSDRERHIDVNVGQYLIAEGGNNFVWTKPNGTTIYGNRLNIDSKNMAGNYTLKEQSCPSAGKNELPFELNVFEVTIIPNIVTPNGDGVNDTWTIPDAYCKPDVTVTIYTQEGKEVFSSANYQNNWPDENTYKELGKRSLQFIYVIEGGSEKQKGVITLLK</sequence>
<dbReference type="Gene3D" id="2.60.40.10">
    <property type="entry name" value="Immunoglobulins"/>
    <property type="match status" value="3"/>
</dbReference>
<comment type="caution">
    <text evidence="1">The sequence shown here is derived from an EMBL/GenBank/DDBJ whole genome shotgun (WGS) entry which is preliminary data.</text>
</comment>
<dbReference type="SUPFAM" id="SSF48726">
    <property type="entry name" value="Immunoglobulin"/>
    <property type="match status" value="1"/>
</dbReference>
<gene>
    <name evidence="1" type="ORF">J4N46_06140</name>
</gene>
<dbReference type="Pfam" id="PF13585">
    <property type="entry name" value="CHU_C"/>
    <property type="match status" value="1"/>
</dbReference>
<evidence type="ECO:0000313" key="1">
    <source>
        <dbReference type="EMBL" id="MBO1883999.1"/>
    </source>
</evidence>
<dbReference type="EMBL" id="JAGDYP010000004">
    <property type="protein sequence ID" value="MBO1883999.1"/>
    <property type="molecule type" value="Genomic_DNA"/>
</dbReference>